<dbReference type="Proteomes" id="UP000000305">
    <property type="component" value="Unassembled WGS sequence"/>
</dbReference>
<dbReference type="KEGG" id="dpx:DAPPUDRAFT_235717"/>
<evidence type="ECO:0000313" key="2">
    <source>
        <dbReference type="Proteomes" id="UP000000305"/>
    </source>
</evidence>
<reference evidence="1 2" key="1">
    <citation type="journal article" date="2011" name="Science">
        <title>The ecoresponsive genome of Daphnia pulex.</title>
        <authorList>
            <person name="Colbourne J.K."/>
            <person name="Pfrender M.E."/>
            <person name="Gilbert D."/>
            <person name="Thomas W.K."/>
            <person name="Tucker A."/>
            <person name="Oakley T.H."/>
            <person name="Tokishita S."/>
            <person name="Aerts A."/>
            <person name="Arnold G.J."/>
            <person name="Basu M.K."/>
            <person name="Bauer D.J."/>
            <person name="Caceres C.E."/>
            <person name="Carmel L."/>
            <person name="Casola C."/>
            <person name="Choi J.H."/>
            <person name="Detter J.C."/>
            <person name="Dong Q."/>
            <person name="Dusheyko S."/>
            <person name="Eads B.D."/>
            <person name="Frohlich T."/>
            <person name="Geiler-Samerotte K.A."/>
            <person name="Gerlach D."/>
            <person name="Hatcher P."/>
            <person name="Jogdeo S."/>
            <person name="Krijgsveld J."/>
            <person name="Kriventseva E.V."/>
            <person name="Kultz D."/>
            <person name="Laforsch C."/>
            <person name="Lindquist E."/>
            <person name="Lopez J."/>
            <person name="Manak J.R."/>
            <person name="Muller J."/>
            <person name="Pangilinan J."/>
            <person name="Patwardhan R.P."/>
            <person name="Pitluck S."/>
            <person name="Pritham E.J."/>
            <person name="Rechtsteiner A."/>
            <person name="Rho M."/>
            <person name="Rogozin I.B."/>
            <person name="Sakarya O."/>
            <person name="Salamov A."/>
            <person name="Schaack S."/>
            <person name="Shapiro H."/>
            <person name="Shiga Y."/>
            <person name="Skalitzky C."/>
            <person name="Smith Z."/>
            <person name="Souvorov A."/>
            <person name="Sung W."/>
            <person name="Tang Z."/>
            <person name="Tsuchiya D."/>
            <person name="Tu H."/>
            <person name="Vos H."/>
            <person name="Wang M."/>
            <person name="Wolf Y.I."/>
            <person name="Yamagata H."/>
            <person name="Yamada T."/>
            <person name="Ye Y."/>
            <person name="Shaw J.R."/>
            <person name="Andrews J."/>
            <person name="Crease T.J."/>
            <person name="Tang H."/>
            <person name="Lucas S.M."/>
            <person name="Robertson H.M."/>
            <person name="Bork P."/>
            <person name="Koonin E.V."/>
            <person name="Zdobnov E.M."/>
            <person name="Grigoriev I.V."/>
            <person name="Lynch M."/>
            <person name="Boore J.L."/>
        </authorList>
    </citation>
    <scope>NUCLEOTIDE SEQUENCE [LARGE SCALE GENOMIC DNA]</scope>
</reference>
<dbReference type="EMBL" id="GL732528">
    <property type="protein sequence ID" value="EFX87377.1"/>
    <property type="molecule type" value="Genomic_DNA"/>
</dbReference>
<sequence length="134" mass="14827">MSMINKSVKSRQASTRLLSFIDAPVPVVLKCNDKMAYSVESCRAEFCDAYNPFALAQDVKTKIHMEVSSIGADIYCASEMKHVRQQAKVYFSQIPTTETQKSIDQESNYADSPITNTNETASLVTVTLVLDSCS</sequence>
<evidence type="ECO:0000313" key="1">
    <source>
        <dbReference type="EMBL" id="EFX87377.1"/>
    </source>
</evidence>
<gene>
    <name evidence="1" type="ORF">DAPPUDRAFT_235717</name>
</gene>
<proteinExistence type="predicted"/>
<name>E9G0M5_DAPPU</name>
<keyword evidence="2" id="KW-1185">Reference proteome</keyword>
<dbReference type="AlphaFoldDB" id="E9G0M5"/>
<dbReference type="HOGENOM" id="CLU_1898349_0_0_1"/>
<protein>
    <submittedName>
        <fullName evidence="1">Uncharacterized protein</fullName>
    </submittedName>
</protein>
<organism evidence="1 2">
    <name type="scientific">Daphnia pulex</name>
    <name type="common">Water flea</name>
    <dbReference type="NCBI Taxonomy" id="6669"/>
    <lineage>
        <taxon>Eukaryota</taxon>
        <taxon>Metazoa</taxon>
        <taxon>Ecdysozoa</taxon>
        <taxon>Arthropoda</taxon>
        <taxon>Crustacea</taxon>
        <taxon>Branchiopoda</taxon>
        <taxon>Diplostraca</taxon>
        <taxon>Cladocera</taxon>
        <taxon>Anomopoda</taxon>
        <taxon>Daphniidae</taxon>
        <taxon>Daphnia</taxon>
    </lineage>
</organism>
<dbReference type="InParanoid" id="E9G0M5"/>
<accession>E9G0M5</accession>